<reference evidence="2" key="1">
    <citation type="journal article" date="2019" name="Int. J. Syst. Evol. Microbiol.">
        <title>The Global Catalogue of Microorganisms (GCM) 10K type strain sequencing project: providing services to taxonomists for standard genome sequencing and annotation.</title>
        <authorList>
            <consortium name="The Broad Institute Genomics Platform"/>
            <consortium name="The Broad Institute Genome Sequencing Center for Infectious Disease"/>
            <person name="Wu L."/>
            <person name="Ma J."/>
        </authorList>
    </citation>
    <scope>NUCLEOTIDE SEQUENCE [LARGE SCALE GENOMIC DNA]</scope>
    <source>
        <strain evidence="2">CGMCC 1.16855</strain>
    </source>
</reference>
<sequence length="272" mass="28460">MASHPLSPLGAFVRQHDPDRYLAALFAPATRREALFALIAFNHELARAREVTSTPIATLIRLQWWRDAVAEAADGRPARRHEVAGPLHQAITEGALDAAALSALIDAREAEAEPEGIPTREAFGAYLRAGPGGFAVAAGRLLGVADAALPVLQRLGALQGLAGVLRSVPAHATQGRCLLPQDALAEAGLSQEGVIAEPATAEPLRRALAEEGSAQLAKARAEDLPRQALPAALPVVLAARDLARLAAGLPIPAPRGLGDRIAIIWAGFRGRL</sequence>
<accession>A0ABV7C1S5</accession>
<evidence type="ECO:0000313" key="2">
    <source>
        <dbReference type="Proteomes" id="UP001595420"/>
    </source>
</evidence>
<dbReference type="Pfam" id="PF00494">
    <property type="entry name" value="SQS_PSY"/>
    <property type="match status" value="1"/>
</dbReference>
<protein>
    <submittedName>
        <fullName evidence="1">Squalene/phytoene synthase family protein</fullName>
    </submittedName>
</protein>
<dbReference type="EMBL" id="JBHRSB010000006">
    <property type="protein sequence ID" value="MFC3002160.1"/>
    <property type="molecule type" value="Genomic_DNA"/>
</dbReference>
<keyword evidence="2" id="KW-1185">Reference proteome</keyword>
<evidence type="ECO:0000313" key="1">
    <source>
        <dbReference type="EMBL" id="MFC3002160.1"/>
    </source>
</evidence>
<gene>
    <name evidence="1" type="ORF">ACFOD3_19825</name>
</gene>
<comment type="caution">
    <text evidence="1">The sequence shown here is derived from an EMBL/GenBank/DDBJ whole genome shotgun (WGS) entry which is preliminary data.</text>
</comment>
<organism evidence="1 2">
    <name type="scientific">Falsiroseomonas tokyonensis</name>
    <dbReference type="NCBI Taxonomy" id="430521"/>
    <lineage>
        <taxon>Bacteria</taxon>
        <taxon>Pseudomonadati</taxon>
        <taxon>Pseudomonadota</taxon>
        <taxon>Alphaproteobacteria</taxon>
        <taxon>Acetobacterales</taxon>
        <taxon>Roseomonadaceae</taxon>
        <taxon>Falsiroseomonas</taxon>
    </lineage>
</organism>
<dbReference type="Proteomes" id="UP001595420">
    <property type="component" value="Unassembled WGS sequence"/>
</dbReference>
<name>A0ABV7C1S5_9PROT</name>
<proteinExistence type="predicted"/>
<dbReference type="InterPro" id="IPR002060">
    <property type="entry name" value="Squ/phyt_synthse"/>
</dbReference>
<dbReference type="RefSeq" id="WP_216838240.1">
    <property type="nucleotide sequence ID" value="NZ_JAFNJS010000006.1"/>
</dbReference>